<name>A0ABP6MGN7_9ACTN</name>
<evidence type="ECO:0000313" key="3">
    <source>
        <dbReference type="EMBL" id="GAA3112765.1"/>
    </source>
</evidence>
<feature type="domain" description="NACHT" evidence="2">
    <location>
        <begin position="136"/>
        <end position="295"/>
    </location>
</feature>
<comment type="caution">
    <text evidence="3">The sequence shown here is derived from an EMBL/GenBank/DDBJ whole genome shotgun (WGS) entry which is preliminary data.</text>
</comment>
<organism evidence="3 4">
    <name type="scientific">Streptomyces rectiviolaceus</name>
    <dbReference type="NCBI Taxonomy" id="332591"/>
    <lineage>
        <taxon>Bacteria</taxon>
        <taxon>Bacillati</taxon>
        <taxon>Actinomycetota</taxon>
        <taxon>Actinomycetes</taxon>
        <taxon>Kitasatosporales</taxon>
        <taxon>Streptomycetaceae</taxon>
        <taxon>Streptomyces</taxon>
    </lineage>
</organism>
<feature type="transmembrane region" description="Helical" evidence="1">
    <location>
        <begin position="420"/>
        <end position="440"/>
    </location>
</feature>
<feature type="transmembrane region" description="Helical" evidence="1">
    <location>
        <begin position="41"/>
        <end position="60"/>
    </location>
</feature>
<dbReference type="SUPFAM" id="SSF52540">
    <property type="entry name" value="P-loop containing nucleoside triphosphate hydrolases"/>
    <property type="match status" value="1"/>
</dbReference>
<accession>A0ABP6MGN7</accession>
<keyword evidence="4" id="KW-1185">Reference proteome</keyword>
<feature type="transmembrane region" description="Helical" evidence="1">
    <location>
        <begin position="630"/>
        <end position="648"/>
    </location>
</feature>
<feature type="transmembrane region" description="Helical" evidence="1">
    <location>
        <begin position="544"/>
        <end position="564"/>
    </location>
</feature>
<dbReference type="Pfam" id="PF05729">
    <property type="entry name" value="NACHT"/>
    <property type="match status" value="1"/>
</dbReference>
<dbReference type="EMBL" id="BAAAUG010000069">
    <property type="protein sequence ID" value="GAA3112765.1"/>
    <property type="molecule type" value="Genomic_DNA"/>
</dbReference>
<sequence length="714" mass="77508">MSDGGARRWRRRRLESRVLACFAFVATIWALQAGLSGDYRGADWAAVIGVPLTLYGLLLARTQNRAEPDVDKVIEELVSSSKKRWGPQRYQLLGRDHHAINLSFQVMDEPSGAPADPGQDCHVEGIVAFYRAQRRRRLVITGSPGAGKTFLTIELVLGLLHDDTADGPIPIRLALTDWDTGIAFEVWLVKRIAAEYGVVPHSAQLLVDKRRILPVLDGLDEMDAGSDPDAAAPRAIAVMKALDAYLGGHGGAPVVLACRSGHYRALADSGHALAQSTRIQIAPLTAGQARGYLTRRSTTPAGRLAVLLDALDASDPAAPVPWLSTPWRVTLVAAALAGGTHPRELLSHVRRGLAAADEYLIGLYVSSAAALHPLDTRHRYSPRDAERWLGELARYLRDSGKQAIVLHELWGLERGHRAKAVAALTGTLLGVLLFTPWAYANTQATTPWASGSVGFNGLLCLVFGASLGAFTASDPQGPRMVRFVPVEQHWQAVAEFRTCMRACLHALLCTVASFGALVMSVHYWPNLYDRADNASSSYWSSYLHVVFLSLVAVAVGWPAFALLARLSGIGVSGWAVLTGKRPVVIAVHPGSTLPGSPLRPMRRVLLTGAVAATGVAALFTLQYTSTALPTWVGITANILVLFGWGVLAEPARWCAWYLAFRLWACGRLPWRTGAFLNWAAETGLLRVAGLAYEFRHHELRAWLTERLNRPPTAN</sequence>
<protein>
    <recommendedName>
        <fullName evidence="2">NACHT domain-containing protein</fullName>
    </recommendedName>
</protein>
<dbReference type="Gene3D" id="3.40.50.300">
    <property type="entry name" value="P-loop containing nucleotide triphosphate hydrolases"/>
    <property type="match status" value="1"/>
</dbReference>
<proteinExistence type="predicted"/>
<feature type="transmembrane region" description="Helical" evidence="1">
    <location>
        <begin position="17"/>
        <end position="35"/>
    </location>
</feature>
<reference evidence="4" key="1">
    <citation type="journal article" date="2019" name="Int. J. Syst. Evol. Microbiol.">
        <title>The Global Catalogue of Microorganisms (GCM) 10K type strain sequencing project: providing services to taxonomists for standard genome sequencing and annotation.</title>
        <authorList>
            <consortium name="The Broad Institute Genomics Platform"/>
            <consortium name="The Broad Institute Genome Sequencing Center for Infectious Disease"/>
            <person name="Wu L."/>
            <person name="Ma J."/>
        </authorList>
    </citation>
    <scope>NUCLEOTIDE SEQUENCE [LARGE SCALE GENOMIC DNA]</scope>
    <source>
        <strain evidence="4">JCM 9092</strain>
    </source>
</reference>
<feature type="transmembrane region" description="Helical" evidence="1">
    <location>
        <begin position="502"/>
        <end position="524"/>
    </location>
</feature>
<keyword evidence="1" id="KW-1133">Transmembrane helix</keyword>
<evidence type="ECO:0000313" key="4">
    <source>
        <dbReference type="Proteomes" id="UP001501637"/>
    </source>
</evidence>
<feature type="transmembrane region" description="Helical" evidence="1">
    <location>
        <begin position="604"/>
        <end position="624"/>
    </location>
</feature>
<evidence type="ECO:0000256" key="1">
    <source>
        <dbReference type="SAM" id="Phobius"/>
    </source>
</evidence>
<dbReference type="Proteomes" id="UP001501637">
    <property type="component" value="Unassembled WGS sequence"/>
</dbReference>
<feature type="transmembrane region" description="Helical" evidence="1">
    <location>
        <begin position="452"/>
        <end position="472"/>
    </location>
</feature>
<keyword evidence="1" id="KW-0472">Membrane</keyword>
<dbReference type="InterPro" id="IPR027417">
    <property type="entry name" value="P-loop_NTPase"/>
</dbReference>
<keyword evidence="1" id="KW-0812">Transmembrane</keyword>
<dbReference type="InterPro" id="IPR007111">
    <property type="entry name" value="NACHT_NTPase"/>
</dbReference>
<gene>
    <name evidence="3" type="ORF">GCM10010449_38760</name>
</gene>
<evidence type="ECO:0000259" key="2">
    <source>
        <dbReference type="Pfam" id="PF05729"/>
    </source>
</evidence>